<evidence type="ECO:0000256" key="1">
    <source>
        <dbReference type="SAM" id="MobiDB-lite"/>
    </source>
</evidence>
<proteinExistence type="predicted"/>
<evidence type="ECO:0000313" key="2">
    <source>
        <dbReference type="EMBL" id="ETW05506.1"/>
    </source>
</evidence>
<dbReference type="OrthoDB" id="72256at2759"/>
<dbReference type="EMBL" id="KI913956">
    <property type="protein sequence ID" value="ETW05506.1"/>
    <property type="molecule type" value="Genomic_DNA"/>
</dbReference>
<reference evidence="2" key="1">
    <citation type="submission" date="2013-12" db="EMBL/GenBank/DDBJ databases">
        <title>The Genome Sequence of Aphanomyces invadans NJM9701.</title>
        <authorList>
            <consortium name="The Broad Institute Genomics Platform"/>
            <person name="Russ C."/>
            <person name="Tyler B."/>
            <person name="van West P."/>
            <person name="Dieguez-Uribeondo J."/>
            <person name="Young S.K."/>
            <person name="Zeng Q."/>
            <person name="Gargeya S."/>
            <person name="Fitzgerald M."/>
            <person name="Abouelleil A."/>
            <person name="Alvarado L."/>
            <person name="Chapman S.B."/>
            <person name="Gainer-Dewar J."/>
            <person name="Goldberg J."/>
            <person name="Griggs A."/>
            <person name="Gujja S."/>
            <person name="Hansen M."/>
            <person name="Howarth C."/>
            <person name="Imamovic A."/>
            <person name="Ireland A."/>
            <person name="Larimer J."/>
            <person name="McCowan C."/>
            <person name="Murphy C."/>
            <person name="Pearson M."/>
            <person name="Poon T.W."/>
            <person name="Priest M."/>
            <person name="Roberts A."/>
            <person name="Saif S."/>
            <person name="Shea T."/>
            <person name="Sykes S."/>
            <person name="Wortman J."/>
            <person name="Nusbaum C."/>
            <person name="Birren B."/>
        </authorList>
    </citation>
    <scope>NUCLEOTIDE SEQUENCE [LARGE SCALE GENOMIC DNA]</scope>
    <source>
        <strain evidence="2">NJM9701</strain>
    </source>
</reference>
<feature type="region of interest" description="Disordered" evidence="1">
    <location>
        <begin position="388"/>
        <end position="407"/>
    </location>
</feature>
<feature type="region of interest" description="Disordered" evidence="1">
    <location>
        <begin position="60"/>
        <end position="87"/>
    </location>
</feature>
<feature type="compositionally biased region" description="Basic and acidic residues" evidence="1">
    <location>
        <begin position="330"/>
        <end position="340"/>
    </location>
</feature>
<feature type="region of interest" description="Disordered" evidence="1">
    <location>
        <begin position="160"/>
        <end position="191"/>
    </location>
</feature>
<sequence>MPLGILRFGVDGGATSSMVRRFTIVDHLTSTATDSPSSCEEDVAPLGLSDFLKEIEYPTISGSEQRPTTTSFAPAAAPAATGNSVGDDVVPSVGLPCSDEDDVMDPDELYRRILLQHPDLTAPLLTGVPVANAEATPCHPDVSDQALDAIETSDEPVILVSSPRPRLGPRSQHLGTTCTPAAAPDKPVKERHRHELDPALADILRRHNELQRKRTAIMTHPTIQKQLKSFWSMCVKPTVAEGCATAPGLARDGYHQFYATLLGGNALPWCDDASSSINRTYHRLGRGAGSIHPPPRVGIRPARHGTDGRELFLCIALLFRRALGDGHNFDRVPTRPEAPSRDPPSTCYDHRATTQLPRIPWRRLPTLHTRHGSTAWCPNEFVAVPSKAATPSRTKGPPSVVGQVHGL</sequence>
<dbReference type="AlphaFoldDB" id="A0A024UGH1"/>
<organism evidence="2">
    <name type="scientific">Aphanomyces invadans</name>
    <dbReference type="NCBI Taxonomy" id="157072"/>
    <lineage>
        <taxon>Eukaryota</taxon>
        <taxon>Sar</taxon>
        <taxon>Stramenopiles</taxon>
        <taxon>Oomycota</taxon>
        <taxon>Saprolegniomycetes</taxon>
        <taxon>Saprolegniales</taxon>
        <taxon>Verrucalvaceae</taxon>
        <taxon>Aphanomyces</taxon>
    </lineage>
</organism>
<dbReference type="GeneID" id="20080313"/>
<gene>
    <name evidence="2" type="ORF">H310_03263</name>
</gene>
<dbReference type="RefSeq" id="XP_008865283.1">
    <property type="nucleotide sequence ID" value="XM_008867061.1"/>
</dbReference>
<feature type="region of interest" description="Disordered" evidence="1">
    <location>
        <begin position="330"/>
        <end position="352"/>
    </location>
</feature>
<name>A0A024UGH1_9STRA</name>
<protein>
    <submittedName>
        <fullName evidence="2">Uncharacterized protein</fullName>
    </submittedName>
</protein>
<feature type="compositionally biased region" description="Low complexity" evidence="1">
    <location>
        <begin position="67"/>
        <end position="81"/>
    </location>
</feature>
<accession>A0A024UGH1</accession>
<dbReference type="VEuPathDB" id="FungiDB:H310_03263"/>